<sequence>LPALLRPVCSSSGYKKADDEMSGATSSADRAEAAARTIYLNEPQPSKFRDNRVR</sequence>
<organism evidence="2 3">
    <name type="scientific">Laticauda laticaudata</name>
    <name type="common">Blue-ringed sea krait</name>
    <name type="synonym">Blue-lipped sea krait</name>
    <dbReference type="NCBI Taxonomy" id="8630"/>
    <lineage>
        <taxon>Eukaryota</taxon>
        <taxon>Metazoa</taxon>
        <taxon>Chordata</taxon>
        <taxon>Craniata</taxon>
        <taxon>Vertebrata</taxon>
        <taxon>Euteleostomi</taxon>
        <taxon>Lepidosauria</taxon>
        <taxon>Squamata</taxon>
        <taxon>Bifurcata</taxon>
        <taxon>Unidentata</taxon>
        <taxon>Episquamata</taxon>
        <taxon>Toxicofera</taxon>
        <taxon>Serpentes</taxon>
        <taxon>Colubroidea</taxon>
        <taxon>Elapidae</taxon>
        <taxon>Laticaudinae</taxon>
        <taxon>Laticauda</taxon>
    </lineage>
</organism>
<keyword evidence="3" id="KW-1185">Reference proteome</keyword>
<reference evidence="2" key="2">
    <citation type="submission" date="2025-09" db="UniProtKB">
        <authorList>
            <consortium name="Ensembl"/>
        </authorList>
    </citation>
    <scope>IDENTIFICATION</scope>
</reference>
<dbReference type="GeneTree" id="ENSGT00940000178537"/>
<accession>A0A8C5SBI8</accession>
<dbReference type="Proteomes" id="UP000694406">
    <property type="component" value="Unplaced"/>
</dbReference>
<reference evidence="2" key="1">
    <citation type="submission" date="2025-08" db="UniProtKB">
        <authorList>
            <consortium name="Ensembl"/>
        </authorList>
    </citation>
    <scope>IDENTIFICATION</scope>
</reference>
<evidence type="ECO:0000313" key="2">
    <source>
        <dbReference type="Ensembl" id="ENSLLTP00000014213.1"/>
    </source>
</evidence>
<evidence type="ECO:0000256" key="1">
    <source>
        <dbReference type="SAM" id="MobiDB-lite"/>
    </source>
</evidence>
<feature type="region of interest" description="Disordered" evidence="1">
    <location>
        <begin position="12"/>
        <end position="31"/>
    </location>
</feature>
<name>A0A8C5SBI8_LATLA</name>
<dbReference type="Ensembl" id="ENSLLTT00000014771.1">
    <property type="protein sequence ID" value="ENSLLTP00000014213.1"/>
    <property type="gene ID" value="ENSLLTG00000010899.1"/>
</dbReference>
<evidence type="ECO:0000313" key="3">
    <source>
        <dbReference type="Proteomes" id="UP000694406"/>
    </source>
</evidence>
<dbReference type="AlphaFoldDB" id="A0A8C5SBI8"/>
<proteinExistence type="predicted"/>
<protein>
    <submittedName>
        <fullName evidence="2">Uncharacterized protein</fullName>
    </submittedName>
</protein>